<feature type="region of interest" description="Disordered" evidence="1">
    <location>
        <begin position="832"/>
        <end position="867"/>
    </location>
</feature>
<dbReference type="PANTHER" id="PTHR24099:SF11">
    <property type="entry name" value="FIBRONECTIN TYPE III DOMAIN-CONTAINING 3BA-RELATED"/>
    <property type="match status" value="1"/>
</dbReference>
<feature type="domain" description="Fibronectin type-III" evidence="3">
    <location>
        <begin position="601"/>
        <end position="693"/>
    </location>
</feature>
<feature type="domain" description="Fibronectin type-III" evidence="3">
    <location>
        <begin position="793"/>
        <end position="925"/>
    </location>
</feature>
<feature type="transmembrane region" description="Helical" evidence="2">
    <location>
        <begin position="1250"/>
        <end position="1273"/>
    </location>
</feature>
<gene>
    <name evidence="4" type="ORF">AFUS01_LOCUS20383</name>
</gene>
<feature type="compositionally biased region" description="Low complexity" evidence="1">
    <location>
        <begin position="857"/>
        <end position="867"/>
    </location>
</feature>
<feature type="compositionally biased region" description="Low complexity" evidence="1">
    <location>
        <begin position="271"/>
        <end position="283"/>
    </location>
</feature>
<sequence>MVSSAGEISPAHHELIYSPLTQSNASNSPNMMSCEYHPAYGHIPPDCTYYPGPESYQYCSPESYPHPQMCAVNTEYGPMTVPLVSTNSNPPIPLPMQVPQGHVVQQIVDENGTLRHVIVSHQPPLMPIPFGPGSQSQPFYPPGPGFPGHFPGMQAGVPCGVPSTQGFCVLGPPTPPGPNSLNAGAYVGHLPAHAHKDERAQRQYVKLRRKFELKQQRDREMTSLTPSFYHQNGGSRKAESGGYNNNNSQRRNVPNGTLKSPNGGIVEEDGSVGSTGSVTSTGTQDEEEESRIQAQTEMLSTLIPPVVSEVASQSALIQWSHPDRFTESGENRFPELDVSDTDFQYDVYIMDKTRDSRFKSIFTGSALSCRVKDLKPGTIYAISYCALLNDMKGSMSVATNFTTLPDVPDPPSSLRAVSRSRSSIQFKWNPVANPNDNGAKVTSYVLEYDEGKGGSNYVEAYRGKNKQCTVSKLQPAYSYQFRVAAVNQCGQSRYSSTVQVMTAGSPPSQPAPPTLTEAGGTYLTLEWKCRPTDDEYTLQMEDPSTGHGFLCVYNGNAPHYTCIALRRNTQYKFRVKAQNEEGHSKWSEEVTLKTLPGQPGPPHKPCLKGRVHSNSFKVRWDPPSEDGGVPISAYALEIDQGNGGFEEIYRGSEAEFNIDKLSPGQSYALRVIAVGPGGESVPSESCVITTEPVCPGKCNIPRIVGKPKSNSVHLRWNPPDWDGGSPVNQYEVGCTTPDNLTQEAYRGKETDCFVNRLLPGRAYLFQIRAFNRIGAGPWSDPLEVVSGAGAPDVPAPVQVHTKTAHMVILSWAEPLNNGSAVTEYRVQMATVAVESPEEESSSSAVDNSPVEQSAESTPIVHTPTVAPTPAPTATSSFCQVFLGPALSCEVKSLQPATVYLFRVQATNSAGSSDWSPVTTHQMPASSPNAVSSVEATASSDSISLCWVPPSSNGACILQYNVSIGEAIFVTTTNSYVVDNLMADTHYKIRVQAVNGVGPGPYSSVIKISTKPLPPQPPKLECVSTAHFWMKLKWNETSSKNIEYLIQMISPYQDEFQVVYRGSNPYCKVTRLAEDTQYKFRVCALNGAGQGPFSDMYHFSTLKAPPPQVKGLKVEVMLEAELCRLEWSPVACADTTAYQLQLAKLRDQEFKTIFRGEERKYEMDAKELEEGVEYTARVCAIRQCDDSSQLVGPYSNAVSFTVQQPQMLDSNSSKRNSTPFSKNISSASPLRSNFLNVIEEKLGNISFESRVGIVAVFALIILAFVISLITHHVVS</sequence>
<proteinExistence type="predicted"/>
<dbReference type="AlphaFoldDB" id="A0A8J2KT91"/>
<evidence type="ECO:0000256" key="2">
    <source>
        <dbReference type="SAM" id="Phobius"/>
    </source>
</evidence>
<feature type="compositionally biased region" description="Low complexity" evidence="1">
    <location>
        <begin position="244"/>
        <end position="255"/>
    </location>
</feature>
<feature type="domain" description="Fibronectin type-III" evidence="3">
    <location>
        <begin position="1013"/>
        <end position="1103"/>
    </location>
</feature>
<dbReference type="InterPro" id="IPR050617">
    <property type="entry name" value="E3_ligase_FN3/SPRY"/>
</dbReference>
<dbReference type="Pfam" id="PF00041">
    <property type="entry name" value="fn3"/>
    <property type="match status" value="7"/>
</dbReference>
<dbReference type="OrthoDB" id="443915at2759"/>
<evidence type="ECO:0000256" key="1">
    <source>
        <dbReference type="SAM" id="MobiDB-lite"/>
    </source>
</evidence>
<evidence type="ECO:0000313" key="5">
    <source>
        <dbReference type="Proteomes" id="UP000708208"/>
    </source>
</evidence>
<organism evidence="4 5">
    <name type="scientific">Allacma fusca</name>
    <dbReference type="NCBI Taxonomy" id="39272"/>
    <lineage>
        <taxon>Eukaryota</taxon>
        <taxon>Metazoa</taxon>
        <taxon>Ecdysozoa</taxon>
        <taxon>Arthropoda</taxon>
        <taxon>Hexapoda</taxon>
        <taxon>Collembola</taxon>
        <taxon>Symphypleona</taxon>
        <taxon>Sminthuridae</taxon>
        <taxon>Allacma</taxon>
    </lineage>
</organism>
<protein>
    <recommendedName>
        <fullName evidence="3">Fibronectin type-III domain-containing protein</fullName>
    </recommendedName>
</protein>
<feature type="domain" description="Fibronectin type-III" evidence="3">
    <location>
        <begin position="410"/>
        <end position="505"/>
    </location>
</feature>
<feature type="domain" description="Fibronectin type-III" evidence="3">
    <location>
        <begin position="1104"/>
        <end position="1204"/>
    </location>
</feature>
<evidence type="ECO:0000313" key="4">
    <source>
        <dbReference type="EMBL" id="CAG7731815.1"/>
    </source>
</evidence>
<comment type="caution">
    <text evidence="4">The sequence shown here is derived from an EMBL/GenBank/DDBJ whole genome shotgun (WGS) entry which is preliminary data.</text>
</comment>
<accession>A0A8J2KT91</accession>
<feature type="domain" description="Fibronectin type-III" evidence="3">
    <location>
        <begin position="697"/>
        <end position="789"/>
    </location>
</feature>
<feature type="region of interest" description="Disordered" evidence="1">
    <location>
        <begin position="215"/>
        <end position="292"/>
    </location>
</feature>
<keyword evidence="2" id="KW-0472">Membrane</keyword>
<feature type="domain" description="Fibronectin type-III" evidence="3">
    <location>
        <begin position="509"/>
        <end position="597"/>
    </location>
</feature>
<feature type="compositionally biased region" description="Polar residues" evidence="1">
    <location>
        <begin position="222"/>
        <end position="234"/>
    </location>
</feature>
<feature type="domain" description="Fibronectin type-III" evidence="3">
    <location>
        <begin position="926"/>
        <end position="1012"/>
    </location>
</feature>
<keyword evidence="2" id="KW-1133">Transmembrane helix</keyword>
<keyword evidence="2" id="KW-0812">Transmembrane</keyword>
<dbReference type="PROSITE" id="PS50853">
    <property type="entry name" value="FN3"/>
    <property type="match status" value="9"/>
</dbReference>
<dbReference type="Proteomes" id="UP000708208">
    <property type="component" value="Unassembled WGS sequence"/>
</dbReference>
<feature type="compositionally biased region" description="Polar residues" evidence="1">
    <location>
        <begin position="844"/>
        <end position="856"/>
    </location>
</feature>
<keyword evidence="5" id="KW-1185">Reference proteome</keyword>
<dbReference type="EMBL" id="CAJVCH010220207">
    <property type="protein sequence ID" value="CAG7731815.1"/>
    <property type="molecule type" value="Genomic_DNA"/>
</dbReference>
<name>A0A8J2KT91_9HEXA</name>
<evidence type="ECO:0000259" key="3">
    <source>
        <dbReference type="PROSITE" id="PS50853"/>
    </source>
</evidence>
<feature type="domain" description="Fibronectin type-III" evidence="3">
    <location>
        <begin position="301"/>
        <end position="406"/>
    </location>
</feature>
<reference evidence="4" key="1">
    <citation type="submission" date="2021-06" db="EMBL/GenBank/DDBJ databases">
        <authorList>
            <person name="Hodson N. C."/>
            <person name="Mongue J. A."/>
            <person name="Jaron S. K."/>
        </authorList>
    </citation>
    <scope>NUCLEOTIDE SEQUENCE</scope>
</reference>
<dbReference type="InterPro" id="IPR003961">
    <property type="entry name" value="FN3_dom"/>
</dbReference>
<dbReference type="CDD" id="cd00063">
    <property type="entry name" value="FN3"/>
    <property type="match status" value="8"/>
</dbReference>
<dbReference type="SMART" id="SM00060">
    <property type="entry name" value="FN3"/>
    <property type="match status" value="9"/>
</dbReference>
<dbReference type="PANTHER" id="PTHR24099">
    <property type="entry name" value="E3 UBIQUITIN-PROTEIN LIGASE TRIM36-RELATED"/>
    <property type="match status" value="1"/>
</dbReference>